<dbReference type="SFLD" id="SFLDS00029">
    <property type="entry name" value="Radical_SAM"/>
    <property type="match status" value="1"/>
</dbReference>
<evidence type="ECO:0000256" key="6">
    <source>
        <dbReference type="ARBA" id="ARBA00022723"/>
    </source>
</evidence>
<evidence type="ECO:0000256" key="5">
    <source>
        <dbReference type="ARBA" id="ARBA00022691"/>
    </source>
</evidence>
<name>B6G146_PEPHT</name>
<dbReference type="InterPro" id="IPR012839">
    <property type="entry name" value="Organic_radical_activase"/>
</dbReference>
<keyword evidence="6 10" id="KW-0479">Metal-binding</keyword>
<dbReference type="STRING" id="500633.CLOHIR_01852"/>
<dbReference type="PANTHER" id="PTHR30352:SF5">
    <property type="entry name" value="PYRUVATE FORMATE-LYASE 1-ACTIVATING ENZYME"/>
    <property type="match status" value="1"/>
</dbReference>
<keyword evidence="9 10" id="KW-0411">Iron-sulfur</keyword>
<comment type="function">
    <text evidence="1 10">Activation of pyruvate formate-lyase under anaerobic conditions by generation of an organic free radical, using S-adenosylmethionine and reduced flavodoxin as cosubstrates to produce 5'-deoxy-adenosine.</text>
</comment>
<organism evidence="12 13">
    <name type="scientific">Peptacetobacter hiranonis (strain DSM 13275 / JCM 10541 / KCTC 15199 / TO-931)</name>
    <name type="common">Clostridium hiranonis</name>
    <dbReference type="NCBI Taxonomy" id="500633"/>
    <lineage>
        <taxon>Bacteria</taxon>
        <taxon>Bacillati</taxon>
        <taxon>Bacillota</taxon>
        <taxon>Clostridia</taxon>
        <taxon>Peptostreptococcales</taxon>
        <taxon>Peptostreptococcaceae</taxon>
        <taxon>Peptacetobacter</taxon>
    </lineage>
</organism>
<evidence type="ECO:0000256" key="3">
    <source>
        <dbReference type="ARBA" id="ARBA00021356"/>
    </source>
</evidence>
<dbReference type="GO" id="GO:0046872">
    <property type="term" value="F:metal ion binding"/>
    <property type="evidence" value="ECO:0007669"/>
    <property type="project" value="UniProtKB-UniRule"/>
</dbReference>
<evidence type="ECO:0000256" key="1">
    <source>
        <dbReference type="ARBA" id="ARBA00003141"/>
    </source>
</evidence>
<dbReference type="InterPro" id="IPR001989">
    <property type="entry name" value="Radical_activat_CS"/>
</dbReference>
<accession>B6G146</accession>
<dbReference type="CDD" id="cd01335">
    <property type="entry name" value="Radical_SAM"/>
    <property type="match status" value="1"/>
</dbReference>
<evidence type="ECO:0000259" key="11">
    <source>
        <dbReference type="PROSITE" id="PS51918"/>
    </source>
</evidence>
<dbReference type="InterPro" id="IPR012838">
    <property type="entry name" value="PFL1_activating"/>
</dbReference>
<keyword evidence="7 10" id="KW-0560">Oxidoreductase</keyword>
<dbReference type="SUPFAM" id="SSF102114">
    <property type="entry name" value="Radical SAM enzymes"/>
    <property type="match status" value="1"/>
</dbReference>
<comment type="similarity">
    <text evidence="2 10">Belongs to the organic radical-activating enzymes family.</text>
</comment>
<dbReference type="GO" id="GO:0043365">
    <property type="term" value="F:[formate-C-acetyltransferase]-activating enzyme activity"/>
    <property type="evidence" value="ECO:0007669"/>
    <property type="project" value="UniProtKB-UniRule"/>
</dbReference>
<keyword evidence="13" id="KW-1185">Reference proteome</keyword>
<evidence type="ECO:0000256" key="9">
    <source>
        <dbReference type="ARBA" id="ARBA00023014"/>
    </source>
</evidence>
<dbReference type="GO" id="GO:0005737">
    <property type="term" value="C:cytoplasm"/>
    <property type="evidence" value="ECO:0007669"/>
    <property type="project" value="UniProtKB-SubCell"/>
</dbReference>
<dbReference type="PROSITE" id="PS01087">
    <property type="entry name" value="RADICAL_ACTIVATING"/>
    <property type="match status" value="1"/>
</dbReference>
<dbReference type="SFLD" id="SFLDG01066">
    <property type="entry name" value="organic_radical-activating_enz"/>
    <property type="match status" value="1"/>
</dbReference>
<keyword evidence="12" id="KW-0456">Lyase</keyword>
<dbReference type="PROSITE" id="PS51918">
    <property type="entry name" value="RADICAL_SAM"/>
    <property type="match status" value="1"/>
</dbReference>
<evidence type="ECO:0000256" key="2">
    <source>
        <dbReference type="ARBA" id="ARBA00009777"/>
    </source>
</evidence>
<gene>
    <name evidence="12" type="primary">pflA</name>
    <name evidence="12" type="ORF">CLOHIR_01852</name>
</gene>
<dbReference type="Pfam" id="PF04055">
    <property type="entry name" value="Radical_SAM"/>
    <property type="match status" value="1"/>
</dbReference>
<dbReference type="NCBIfam" id="TIGR02493">
    <property type="entry name" value="PFLA"/>
    <property type="match status" value="1"/>
</dbReference>
<dbReference type="OrthoDB" id="9782387at2"/>
<comment type="catalytic activity">
    <reaction evidence="10">
        <text>glycyl-[formate C-acetyltransferase] + reduced [flavodoxin] + S-adenosyl-L-methionine = glycin-2-yl radical-[formate C-acetyltransferase] + semiquinone [flavodoxin] + 5'-deoxyadenosine + L-methionine + H(+)</text>
        <dbReference type="Rhea" id="RHEA:19225"/>
        <dbReference type="Rhea" id="RHEA-COMP:10622"/>
        <dbReference type="Rhea" id="RHEA-COMP:12190"/>
        <dbReference type="Rhea" id="RHEA-COMP:12191"/>
        <dbReference type="Rhea" id="RHEA-COMP:14480"/>
        <dbReference type="ChEBI" id="CHEBI:15378"/>
        <dbReference type="ChEBI" id="CHEBI:17319"/>
        <dbReference type="ChEBI" id="CHEBI:29947"/>
        <dbReference type="ChEBI" id="CHEBI:32722"/>
        <dbReference type="ChEBI" id="CHEBI:57618"/>
        <dbReference type="ChEBI" id="CHEBI:57844"/>
        <dbReference type="ChEBI" id="CHEBI:59789"/>
        <dbReference type="ChEBI" id="CHEBI:140311"/>
        <dbReference type="EC" id="1.97.1.4"/>
    </reaction>
</comment>
<dbReference type="PIRSF" id="PIRSF000371">
    <property type="entry name" value="PFL_act_enz"/>
    <property type="match status" value="1"/>
</dbReference>
<keyword evidence="4 10" id="KW-0004">4Fe-4S</keyword>
<dbReference type="Proteomes" id="UP000003178">
    <property type="component" value="Unassembled WGS sequence"/>
</dbReference>
<comment type="cofactor">
    <cofactor evidence="10">
        <name>[4Fe-4S] cluster</name>
        <dbReference type="ChEBI" id="CHEBI:49883"/>
    </cofactor>
    <text evidence="10">Binds 1 [4Fe-4S] cluster. The cluster is coordinated with 3 cysteines and an exchangeable S-adenosyl-L-methionine.</text>
</comment>
<evidence type="ECO:0000256" key="7">
    <source>
        <dbReference type="ARBA" id="ARBA00023002"/>
    </source>
</evidence>
<dbReference type="PANTHER" id="PTHR30352">
    <property type="entry name" value="PYRUVATE FORMATE-LYASE-ACTIVATING ENZYME"/>
    <property type="match status" value="1"/>
</dbReference>
<comment type="caution">
    <text evidence="12">The sequence shown here is derived from an EMBL/GenBank/DDBJ whole genome shotgun (WGS) entry which is preliminary data.</text>
</comment>
<dbReference type="HOGENOM" id="CLU_058969_1_1_9"/>
<reference evidence="12 13" key="1">
    <citation type="submission" date="2008-09" db="EMBL/GenBank/DDBJ databases">
        <authorList>
            <person name="Fulton L."/>
            <person name="Clifton S."/>
            <person name="Fulton B."/>
            <person name="Xu J."/>
            <person name="Minx P."/>
            <person name="Pepin K.H."/>
            <person name="Johnson M."/>
            <person name="Thiruvilangam P."/>
            <person name="Bhonagiri V."/>
            <person name="Nash W.E."/>
            <person name="Mardis E.R."/>
            <person name="Wilson R.K."/>
        </authorList>
    </citation>
    <scope>NUCLEOTIDE SEQUENCE [LARGE SCALE GENOMIC DNA]</scope>
    <source>
        <strain evidence="12 13">DSM 13275</strain>
    </source>
</reference>
<dbReference type="EC" id="1.97.1.4" evidence="10"/>
<keyword evidence="12" id="KW-0670">Pyruvate</keyword>
<evidence type="ECO:0000256" key="8">
    <source>
        <dbReference type="ARBA" id="ARBA00023004"/>
    </source>
</evidence>
<dbReference type="GO" id="GO:0016829">
    <property type="term" value="F:lyase activity"/>
    <property type="evidence" value="ECO:0007669"/>
    <property type="project" value="UniProtKB-KW"/>
</dbReference>
<dbReference type="InterPro" id="IPR013785">
    <property type="entry name" value="Aldolase_TIM"/>
</dbReference>
<dbReference type="InterPro" id="IPR034457">
    <property type="entry name" value="Organic_radical-activating"/>
</dbReference>
<protein>
    <recommendedName>
        <fullName evidence="3 10">Pyruvate formate-lyase-activating enzyme</fullName>
        <ecNumber evidence="10">1.97.1.4</ecNumber>
    </recommendedName>
</protein>
<keyword evidence="5 10" id="KW-0949">S-adenosyl-L-methionine</keyword>
<dbReference type="RefSeq" id="WP_006440714.1">
    <property type="nucleotide sequence ID" value="NZ_DS995358.1"/>
</dbReference>
<reference evidence="12 13" key="2">
    <citation type="submission" date="2008-10" db="EMBL/GenBank/DDBJ databases">
        <title>Draft genome sequence of Clostridium hiranonis (DSM 13275).</title>
        <authorList>
            <person name="Sudarsanam P."/>
            <person name="Ley R."/>
            <person name="Guruge J."/>
            <person name="Turnbaugh P.J."/>
            <person name="Mahowald M."/>
            <person name="Liep D."/>
            <person name="Gordon J."/>
        </authorList>
    </citation>
    <scope>NUCLEOTIDE SEQUENCE [LARGE SCALE GENOMIC DNA]</scope>
    <source>
        <strain evidence="12 13">DSM 13275</strain>
    </source>
</reference>
<dbReference type="eggNOG" id="COG1180">
    <property type="taxonomic scope" value="Bacteria"/>
</dbReference>
<dbReference type="EMBL" id="ABWP01000071">
    <property type="protein sequence ID" value="EEA84452.1"/>
    <property type="molecule type" value="Genomic_DNA"/>
</dbReference>
<dbReference type="AlphaFoldDB" id="B6G146"/>
<keyword evidence="10" id="KW-0963">Cytoplasm</keyword>
<evidence type="ECO:0000313" key="13">
    <source>
        <dbReference type="Proteomes" id="UP000003178"/>
    </source>
</evidence>
<dbReference type="InterPro" id="IPR007197">
    <property type="entry name" value="rSAM"/>
</dbReference>
<evidence type="ECO:0000313" key="12">
    <source>
        <dbReference type="EMBL" id="EEA84452.1"/>
    </source>
</evidence>
<dbReference type="Gene3D" id="3.20.20.70">
    <property type="entry name" value="Aldolase class I"/>
    <property type="match status" value="1"/>
</dbReference>
<sequence length="246" mass="27590">MVKGRIHSIETFGTVDGPGIRYIVFLQGCPLRCKYCHNRDTWNKNGGTEKTAEEVVQDALKYKTYMEFSGGGLTASGGEATAQPEFLYELFKEAKKNGLNTCLDTSGCTKATDIAHILELTDTVLLDLKHLIPEDAKSLAGIDINSAIEFAKYLDEKNIPVWIRHVLVPGVTDSEENLNKMGEFVSTLNNVDRFEILPYHTLGVHKWEELGLKYPLEGVPQAEDEDVKRAKDIIEKYGVEVYNKFD</sequence>
<evidence type="ECO:0000256" key="10">
    <source>
        <dbReference type="RuleBase" id="RU362053"/>
    </source>
</evidence>
<proteinExistence type="inferred from homology"/>
<evidence type="ECO:0000256" key="4">
    <source>
        <dbReference type="ARBA" id="ARBA00022485"/>
    </source>
</evidence>
<dbReference type="InterPro" id="IPR058240">
    <property type="entry name" value="rSAM_sf"/>
</dbReference>
<keyword evidence="8 10" id="KW-0408">Iron</keyword>
<dbReference type="GO" id="GO:0051539">
    <property type="term" value="F:4 iron, 4 sulfur cluster binding"/>
    <property type="evidence" value="ECO:0007669"/>
    <property type="project" value="UniProtKB-UniRule"/>
</dbReference>
<feature type="domain" description="Radical SAM core" evidence="11">
    <location>
        <begin position="15"/>
        <end position="236"/>
    </location>
</feature>
<comment type="subcellular location">
    <subcellularLocation>
        <location evidence="10">Cytoplasm</location>
    </subcellularLocation>
</comment>